<dbReference type="RefSeq" id="WP_308460286.1">
    <property type="nucleotide sequence ID" value="NZ_JAJEPS010000028.1"/>
</dbReference>
<evidence type="ECO:0000256" key="3">
    <source>
        <dbReference type="ARBA" id="ARBA00022643"/>
    </source>
</evidence>
<evidence type="ECO:0000259" key="6">
    <source>
        <dbReference type="Pfam" id="PF00881"/>
    </source>
</evidence>
<comment type="similarity">
    <text evidence="1 5">Belongs to the flavin oxidoreductase frp family.</text>
</comment>
<dbReference type="PIRSF" id="PIRSF005426">
    <property type="entry name" value="Frp"/>
    <property type="match status" value="1"/>
</dbReference>
<accession>A0AAE3DCG1</accession>
<organism evidence="7 8">
    <name type="scientific">Hominiventricola filiformis</name>
    <dbReference type="NCBI Taxonomy" id="2885352"/>
    <lineage>
        <taxon>Bacteria</taxon>
        <taxon>Bacillati</taxon>
        <taxon>Bacillota</taxon>
        <taxon>Clostridia</taxon>
        <taxon>Lachnospirales</taxon>
        <taxon>Lachnospiraceae</taxon>
        <taxon>Hominiventricola</taxon>
    </lineage>
</organism>
<dbReference type="InterPro" id="IPR000415">
    <property type="entry name" value="Nitroreductase-like"/>
</dbReference>
<keyword evidence="3 5" id="KW-0288">FMN</keyword>
<evidence type="ECO:0000313" key="7">
    <source>
        <dbReference type="EMBL" id="MCC2127717.1"/>
    </source>
</evidence>
<sequence>MNEIIESLYQRKSVRAYEDRAIPEEMKNLILEAAMQAPSAGCQQLYTILDITDQELKEKLAESCDHQPFIAKAPMVLVFCADCKKWYDAYLEAGCEPRKPGVGDLMLSITDTAIAAQNAVVAAESLGIGSCYIGDIMENCEEHRKLLQLPEYVFPVVMLVFGWPTMQQKQRQKPARCDRKHIVHENTYRSMDGEELREMFAHEHKNSTYEEWCSAFCKRKYNSDFSKEMSRSVAKYLESYF</sequence>
<reference evidence="7 8" key="1">
    <citation type="submission" date="2021-10" db="EMBL/GenBank/DDBJ databases">
        <title>Anaerobic single-cell dispensing facilitates the cultivation of human gut bacteria.</title>
        <authorList>
            <person name="Afrizal A."/>
        </authorList>
    </citation>
    <scope>NUCLEOTIDE SEQUENCE [LARGE SCALE GENOMIC DNA]</scope>
    <source>
        <strain evidence="7 8">CLA-AA-H276</strain>
    </source>
</reference>
<evidence type="ECO:0000256" key="1">
    <source>
        <dbReference type="ARBA" id="ARBA00008366"/>
    </source>
</evidence>
<name>A0AAE3DCG1_9FIRM</name>
<evidence type="ECO:0000313" key="8">
    <source>
        <dbReference type="Proteomes" id="UP001198220"/>
    </source>
</evidence>
<dbReference type="GO" id="GO:0016491">
    <property type="term" value="F:oxidoreductase activity"/>
    <property type="evidence" value="ECO:0007669"/>
    <property type="project" value="UniProtKB-UniRule"/>
</dbReference>
<gene>
    <name evidence="7" type="ORF">LKD36_16345</name>
</gene>
<evidence type="ECO:0000256" key="4">
    <source>
        <dbReference type="ARBA" id="ARBA00023002"/>
    </source>
</evidence>
<feature type="domain" description="Nitroreductase" evidence="6">
    <location>
        <begin position="9"/>
        <end position="163"/>
    </location>
</feature>
<protein>
    <submittedName>
        <fullName evidence="7">Nitroreductase family protein</fullName>
    </submittedName>
</protein>
<dbReference type="EMBL" id="JAJEPS010000028">
    <property type="protein sequence ID" value="MCC2127717.1"/>
    <property type="molecule type" value="Genomic_DNA"/>
</dbReference>
<dbReference type="InterPro" id="IPR029479">
    <property type="entry name" value="Nitroreductase"/>
</dbReference>
<dbReference type="PANTHER" id="PTHR43425:SF2">
    <property type="entry name" value="OXYGEN-INSENSITIVE NADPH NITROREDUCTASE"/>
    <property type="match status" value="1"/>
</dbReference>
<keyword evidence="2 5" id="KW-0285">Flavoprotein</keyword>
<dbReference type="PANTHER" id="PTHR43425">
    <property type="entry name" value="OXYGEN-INSENSITIVE NADPH NITROREDUCTASE"/>
    <property type="match status" value="1"/>
</dbReference>
<keyword evidence="4 5" id="KW-0560">Oxidoreductase</keyword>
<keyword evidence="8" id="KW-1185">Reference proteome</keyword>
<dbReference type="Gene3D" id="3.40.109.10">
    <property type="entry name" value="NADH Oxidase"/>
    <property type="match status" value="1"/>
</dbReference>
<evidence type="ECO:0000256" key="2">
    <source>
        <dbReference type="ARBA" id="ARBA00022630"/>
    </source>
</evidence>
<dbReference type="AlphaFoldDB" id="A0AAE3DCG1"/>
<dbReference type="Pfam" id="PF00881">
    <property type="entry name" value="Nitroreductase"/>
    <property type="match status" value="1"/>
</dbReference>
<comment type="caution">
    <text evidence="7">The sequence shown here is derived from an EMBL/GenBank/DDBJ whole genome shotgun (WGS) entry which is preliminary data.</text>
</comment>
<keyword evidence="5" id="KW-0521">NADP</keyword>
<dbReference type="SUPFAM" id="SSF55469">
    <property type="entry name" value="FMN-dependent nitroreductase-like"/>
    <property type="match status" value="1"/>
</dbReference>
<proteinExistence type="inferred from homology"/>
<dbReference type="Proteomes" id="UP001198220">
    <property type="component" value="Unassembled WGS sequence"/>
</dbReference>
<dbReference type="InterPro" id="IPR016446">
    <property type="entry name" value="Flavin_OxRdtase_Frp"/>
</dbReference>
<evidence type="ECO:0000256" key="5">
    <source>
        <dbReference type="PIRNR" id="PIRNR005426"/>
    </source>
</evidence>